<keyword evidence="1" id="KW-0479">Metal-binding</keyword>
<reference evidence="3 4" key="1">
    <citation type="journal article" date="2023" name="Virus Evol.">
        <title>Computational host range prediction-The good, the bad, and the ugly.</title>
        <authorList>
            <person name="Howell A.A."/>
            <person name="Versoza C.J."/>
            <person name="Pfeifer S.P."/>
        </authorList>
    </citation>
    <scope>NUCLEOTIDE SEQUENCE [LARGE SCALE GENOMIC DNA]</scope>
    <source>
        <strain evidence="3 4">1610/1b</strain>
    </source>
</reference>
<dbReference type="Pfam" id="PF04434">
    <property type="entry name" value="SWIM"/>
    <property type="match status" value="1"/>
</dbReference>
<evidence type="ECO:0000256" key="1">
    <source>
        <dbReference type="PROSITE-ProRule" id="PRU00325"/>
    </source>
</evidence>
<gene>
    <name evidence="3" type="ORF">RVF87_03565</name>
</gene>
<accession>A0ABZ2U3H4</accession>
<sequence>MTRTFLAESRVAPDGGLGLALAPALTPTGVTASPSFFHGFAVHPATLAQGLLVLADVTATRYFQYTPTSLRDPVLSAQGDRLRAECFSACNGVYARLDLLGSGLDGGDIGFGTTNVDINPAMRSALTKIRRTELLHMNVGDDGLTVSTLDRTESEHPVQMPDRWVRALGNVAHMHRPATAAFTLDRRQTRAFLGTLPHATSAGRTGWLVPDRTGARLSSRPTAGGVYVDGLQRLSALKRLLIHANGLTAYALGSGEAPSVFEVDLPGARLTLGLTEQAWRGFSGEGSLLGSLARPEVLDDADLVCALLSFEPRIDIPRLAADSGLTARRVTDALAVLAVSGRVGWDAHDESWFHRELPHDPSRVDKDNPRLVGARTIARSGSITARDDAYLVGGASGSQYRVQLGPDDGIDDSRCTCPWYLRHGTGRGPCKHVLAVYLSRGGVTTEGHDD</sequence>
<evidence type="ECO:0000313" key="4">
    <source>
        <dbReference type="Proteomes" id="UP001479933"/>
    </source>
</evidence>
<evidence type="ECO:0000259" key="2">
    <source>
        <dbReference type="PROSITE" id="PS50966"/>
    </source>
</evidence>
<name>A0ABZ2U3H4_9ACTN</name>
<evidence type="ECO:0000313" key="3">
    <source>
        <dbReference type="EMBL" id="WYY08170.1"/>
    </source>
</evidence>
<feature type="domain" description="SWIM-type" evidence="2">
    <location>
        <begin position="400"/>
        <end position="441"/>
    </location>
</feature>
<organism evidence="3 4">
    <name type="scientific">Gordonia hydrophobica</name>
    <dbReference type="NCBI Taxonomy" id="40516"/>
    <lineage>
        <taxon>Bacteria</taxon>
        <taxon>Bacillati</taxon>
        <taxon>Actinomycetota</taxon>
        <taxon>Actinomycetes</taxon>
        <taxon>Mycobacteriales</taxon>
        <taxon>Gordoniaceae</taxon>
        <taxon>Gordonia</taxon>
    </lineage>
</organism>
<keyword evidence="1" id="KW-0862">Zinc</keyword>
<dbReference type="EMBL" id="CP136137">
    <property type="protein sequence ID" value="WYY08170.1"/>
    <property type="molecule type" value="Genomic_DNA"/>
</dbReference>
<keyword evidence="1" id="KW-0863">Zinc-finger</keyword>
<dbReference type="RefSeq" id="WP_066166859.1">
    <property type="nucleotide sequence ID" value="NZ_CP136137.1"/>
</dbReference>
<dbReference type="PROSITE" id="PS50966">
    <property type="entry name" value="ZF_SWIM"/>
    <property type="match status" value="1"/>
</dbReference>
<dbReference type="Proteomes" id="UP001479933">
    <property type="component" value="Chromosome"/>
</dbReference>
<dbReference type="InterPro" id="IPR007527">
    <property type="entry name" value="Znf_SWIM"/>
</dbReference>
<proteinExistence type="predicted"/>
<keyword evidence="4" id="KW-1185">Reference proteome</keyword>
<protein>
    <submittedName>
        <fullName evidence="3">SWIM zinc finger family protein</fullName>
    </submittedName>
</protein>